<accession>A0AAE0GCW9</accession>
<comment type="caution">
    <text evidence="1">The sequence shown here is derived from an EMBL/GenBank/DDBJ whole genome shotgun (WGS) entry which is preliminary data.</text>
</comment>
<proteinExistence type="predicted"/>
<reference evidence="1 2" key="1">
    <citation type="journal article" date="2015" name="Genome Biol. Evol.">
        <title>Comparative Genomics of a Bacterivorous Green Alga Reveals Evolutionary Causalities and Consequences of Phago-Mixotrophic Mode of Nutrition.</title>
        <authorList>
            <person name="Burns J.A."/>
            <person name="Paasch A."/>
            <person name="Narechania A."/>
            <person name="Kim E."/>
        </authorList>
    </citation>
    <scope>NUCLEOTIDE SEQUENCE [LARGE SCALE GENOMIC DNA]</scope>
    <source>
        <strain evidence="1 2">PLY_AMNH</strain>
    </source>
</reference>
<protein>
    <submittedName>
        <fullName evidence="1">Uncharacterized protein</fullName>
    </submittedName>
</protein>
<dbReference type="EMBL" id="LGRX02007113">
    <property type="protein sequence ID" value="KAK3275625.1"/>
    <property type="molecule type" value="Genomic_DNA"/>
</dbReference>
<evidence type="ECO:0000313" key="2">
    <source>
        <dbReference type="Proteomes" id="UP001190700"/>
    </source>
</evidence>
<name>A0AAE0GCW9_9CHLO</name>
<organism evidence="1 2">
    <name type="scientific">Cymbomonas tetramitiformis</name>
    <dbReference type="NCBI Taxonomy" id="36881"/>
    <lineage>
        <taxon>Eukaryota</taxon>
        <taxon>Viridiplantae</taxon>
        <taxon>Chlorophyta</taxon>
        <taxon>Pyramimonadophyceae</taxon>
        <taxon>Pyramimonadales</taxon>
        <taxon>Pyramimonadaceae</taxon>
        <taxon>Cymbomonas</taxon>
    </lineage>
</organism>
<dbReference type="Proteomes" id="UP001190700">
    <property type="component" value="Unassembled WGS sequence"/>
</dbReference>
<sequence>MAHPSPGTWVEIQGLVSAKQLNGLVGCVTGPSNDAGRIPVEIDTQSQGKLVKAENMKVLEEGELTKVVRLHARGERDGGVRSQVYFPRKHSLFADPSATTCVVPSMAGVPLALKKCSPLSALSERAHFDCQWATWLMIEPVSGLAPPEWQSYVGPVLVFRPGGLDLSVADVDLIMDWLDWLLELYPDTDDVMVRFLNPPAFERFKAKNLRDGRSLDLNI</sequence>
<dbReference type="AlphaFoldDB" id="A0AAE0GCW9"/>
<gene>
    <name evidence="1" type="ORF">CYMTET_16256</name>
</gene>
<evidence type="ECO:0000313" key="1">
    <source>
        <dbReference type="EMBL" id="KAK3275625.1"/>
    </source>
</evidence>
<keyword evidence="2" id="KW-1185">Reference proteome</keyword>